<comment type="caution">
    <text evidence="2">The sequence shown here is derived from an EMBL/GenBank/DDBJ whole genome shotgun (WGS) entry which is preliminary data.</text>
</comment>
<dbReference type="AlphaFoldDB" id="A0AAV7S6B7"/>
<sequence length="80" mass="8533">LQLLAEHHLCKQQQDSEGGGSIDRQDSLSDLHTPGCCHQGATDSSPAQGEAKPCSCLRKDSLELETRLSSQESGHSDASE</sequence>
<gene>
    <name evidence="2" type="ORF">NDU88_000173</name>
</gene>
<name>A0AAV7S6B7_PLEWA</name>
<evidence type="ECO:0000256" key="1">
    <source>
        <dbReference type="SAM" id="MobiDB-lite"/>
    </source>
</evidence>
<evidence type="ECO:0000313" key="3">
    <source>
        <dbReference type="Proteomes" id="UP001066276"/>
    </source>
</evidence>
<evidence type="ECO:0000313" key="2">
    <source>
        <dbReference type="EMBL" id="KAJ1159668.1"/>
    </source>
</evidence>
<dbReference type="EMBL" id="JANPWB010000008">
    <property type="protein sequence ID" value="KAJ1159668.1"/>
    <property type="molecule type" value="Genomic_DNA"/>
</dbReference>
<feature type="non-terminal residue" evidence="2">
    <location>
        <position position="80"/>
    </location>
</feature>
<keyword evidence="3" id="KW-1185">Reference proteome</keyword>
<feature type="non-terminal residue" evidence="2">
    <location>
        <position position="1"/>
    </location>
</feature>
<protein>
    <submittedName>
        <fullName evidence="2">Uncharacterized protein</fullName>
    </submittedName>
</protein>
<proteinExistence type="predicted"/>
<organism evidence="2 3">
    <name type="scientific">Pleurodeles waltl</name>
    <name type="common">Iberian ribbed newt</name>
    <dbReference type="NCBI Taxonomy" id="8319"/>
    <lineage>
        <taxon>Eukaryota</taxon>
        <taxon>Metazoa</taxon>
        <taxon>Chordata</taxon>
        <taxon>Craniata</taxon>
        <taxon>Vertebrata</taxon>
        <taxon>Euteleostomi</taxon>
        <taxon>Amphibia</taxon>
        <taxon>Batrachia</taxon>
        <taxon>Caudata</taxon>
        <taxon>Salamandroidea</taxon>
        <taxon>Salamandridae</taxon>
        <taxon>Pleurodelinae</taxon>
        <taxon>Pleurodeles</taxon>
    </lineage>
</organism>
<feature type="region of interest" description="Disordered" evidence="1">
    <location>
        <begin position="1"/>
        <end position="53"/>
    </location>
</feature>
<accession>A0AAV7S6B7</accession>
<dbReference type="Proteomes" id="UP001066276">
    <property type="component" value="Chromosome 4_2"/>
</dbReference>
<reference evidence="2" key="1">
    <citation type="journal article" date="2022" name="bioRxiv">
        <title>Sequencing and chromosome-scale assembly of the giantPleurodeles waltlgenome.</title>
        <authorList>
            <person name="Brown T."/>
            <person name="Elewa A."/>
            <person name="Iarovenko S."/>
            <person name="Subramanian E."/>
            <person name="Araus A.J."/>
            <person name="Petzold A."/>
            <person name="Susuki M."/>
            <person name="Suzuki K.-i.T."/>
            <person name="Hayashi T."/>
            <person name="Toyoda A."/>
            <person name="Oliveira C."/>
            <person name="Osipova E."/>
            <person name="Leigh N.D."/>
            <person name="Simon A."/>
            <person name="Yun M.H."/>
        </authorList>
    </citation>
    <scope>NUCLEOTIDE SEQUENCE</scope>
    <source>
        <strain evidence="2">20211129_DDA</strain>
        <tissue evidence="2">Liver</tissue>
    </source>
</reference>